<dbReference type="Pfam" id="PF00571">
    <property type="entry name" value="CBS"/>
    <property type="match status" value="1"/>
</dbReference>
<protein>
    <submittedName>
        <fullName evidence="4">CBS domain-containing protein</fullName>
    </submittedName>
</protein>
<reference evidence="4 5" key="1">
    <citation type="submission" date="2020-05" db="EMBL/GenBank/DDBJ databases">
        <title>Horizontal transmission and recombination maintain forever young bacterial symbiont genomes.</title>
        <authorList>
            <person name="Russell S.L."/>
            <person name="Pepper-Tunick E."/>
            <person name="Svedberg J."/>
            <person name="Byrne A."/>
            <person name="Ruelas Castillo J."/>
            <person name="Vollmers C."/>
            <person name="Beinart R.A."/>
            <person name="Corbett-Detig R."/>
        </authorList>
    </citation>
    <scope>NUCLEOTIDE SEQUENCE [LARGE SCALE GENOMIC DNA]</scope>
    <source>
        <strain evidence="4">Monterey_2004</strain>
    </source>
</reference>
<evidence type="ECO:0000256" key="1">
    <source>
        <dbReference type="ARBA" id="ARBA00023122"/>
    </source>
</evidence>
<proteinExistence type="predicted"/>
<keyword evidence="1 2" id="KW-0129">CBS domain</keyword>
<dbReference type="PANTHER" id="PTHR43080">
    <property type="entry name" value="CBS DOMAIN-CONTAINING PROTEIN CBSX3, MITOCHONDRIAL"/>
    <property type="match status" value="1"/>
</dbReference>
<organism evidence="4 5">
    <name type="scientific">Candidatus Vesicomyosocius endoextente</name>
    <dbReference type="NCBI Taxonomy" id="2738853"/>
    <lineage>
        <taxon>Bacteria</taxon>
        <taxon>Pseudomonadati</taxon>
        <taxon>Pseudomonadota</taxon>
        <taxon>Gammaproteobacteria</taxon>
        <taxon>Candidatus Pseudothioglobaceae</taxon>
        <taxon>Candidatus Vesicomyidisocius</taxon>
    </lineage>
</organism>
<dbReference type="InterPro" id="IPR000644">
    <property type="entry name" value="CBS_dom"/>
</dbReference>
<dbReference type="PANTHER" id="PTHR43080:SF2">
    <property type="entry name" value="CBS DOMAIN-CONTAINING PROTEIN"/>
    <property type="match status" value="1"/>
</dbReference>
<evidence type="ECO:0000259" key="3">
    <source>
        <dbReference type="PROSITE" id="PS51371"/>
    </source>
</evidence>
<dbReference type="Gene3D" id="3.10.580.10">
    <property type="entry name" value="CBS-domain"/>
    <property type="match status" value="1"/>
</dbReference>
<dbReference type="InterPro" id="IPR051257">
    <property type="entry name" value="Diverse_CBS-Domain"/>
</dbReference>
<dbReference type="EMBL" id="JACCHU010000001">
    <property type="protein sequence ID" value="NYT52476.1"/>
    <property type="molecule type" value="Genomic_DNA"/>
</dbReference>
<dbReference type="AlphaFoldDB" id="A0A853GCC4"/>
<dbReference type="Proteomes" id="UP000525329">
    <property type="component" value="Unassembled WGS sequence"/>
</dbReference>
<dbReference type="PROSITE" id="PS51371">
    <property type="entry name" value="CBS"/>
    <property type="match status" value="1"/>
</dbReference>
<gene>
    <name evidence="4" type="ORF">H0A74_02740</name>
</gene>
<dbReference type="SUPFAM" id="SSF54631">
    <property type="entry name" value="CBS-domain pair"/>
    <property type="match status" value="1"/>
</dbReference>
<comment type="caution">
    <text evidence="4">The sequence shown here is derived from an EMBL/GenBank/DDBJ whole genome shotgun (WGS) entry which is preliminary data.</text>
</comment>
<feature type="domain" description="CBS" evidence="3">
    <location>
        <begin position="81"/>
        <end position="134"/>
    </location>
</feature>
<evidence type="ECO:0000313" key="5">
    <source>
        <dbReference type="Proteomes" id="UP000525329"/>
    </source>
</evidence>
<sequence length="134" mass="15101">MTNNTTITLVKDVMWTQVDIVNSKCTVQNALNDMQHKKTKMLLVDKSHVYDEYGVVLISDIASKVIAKDRALDRVNVYEIMNKPAISVHPNMDIRYCAKLLTNFNLSRCPVLDNGEIIGMVSLTSIVFNSLKIV</sequence>
<evidence type="ECO:0000256" key="2">
    <source>
        <dbReference type="PROSITE-ProRule" id="PRU00703"/>
    </source>
</evidence>
<dbReference type="InterPro" id="IPR046342">
    <property type="entry name" value="CBS_dom_sf"/>
</dbReference>
<evidence type="ECO:0000313" key="4">
    <source>
        <dbReference type="EMBL" id="NYT52476.1"/>
    </source>
</evidence>
<accession>A0A853GCC4</accession>
<dbReference type="SMART" id="SM00116">
    <property type="entry name" value="CBS"/>
    <property type="match status" value="1"/>
</dbReference>
<name>A0A853GCC4_9GAMM</name>